<dbReference type="GeneID" id="81356441"/>
<feature type="region of interest" description="Disordered" evidence="1">
    <location>
        <begin position="1"/>
        <end position="59"/>
    </location>
</feature>
<dbReference type="GO" id="GO:0000731">
    <property type="term" value="P:DNA synthesis involved in DNA repair"/>
    <property type="evidence" value="ECO:0007669"/>
    <property type="project" value="InterPro"/>
</dbReference>
<sequence length="177" mass="19822">MPPRRRAAASNAGQPTLSFGTQSRVSKPSTAPRHVGKNLEEPAASTASPTPEPQEVSNPHVAELAVRHQAAAAIQEPRSKEDQRALKLSKQDLNRYWKKEEQGRLAPQIHQKGLDVEEKILRHFDLSSQFGPCIGIARLKRWRRANRLNLNPPLEVLAVLLKNESVKERAHMDELLS</sequence>
<accession>A0A9W9KAH4</accession>
<reference evidence="2" key="1">
    <citation type="submission" date="2022-11" db="EMBL/GenBank/DDBJ databases">
        <authorList>
            <person name="Petersen C."/>
        </authorList>
    </citation>
    <scope>NUCLEOTIDE SEQUENCE</scope>
    <source>
        <strain evidence="2">IBT 30761</strain>
    </source>
</reference>
<dbReference type="AlphaFoldDB" id="A0A9W9KAH4"/>
<dbReference type="Proteomes" id="UP001149074">
    <property type="component" value="Unassembled WGS sequence"/>
</dbReference>
<dbReference type="PANTHER" id="PTHR14303:SF0">
    <property type="entry name" value="DNA POLYMERASE DELTA SUBUNIT 4"/>
    <property type="match status" value="1"/>
</dbReference>
<evidence type="ECO:0000313" key="3">
    <source>
        <dbReference type="Proteomes" id="UP001149074"/>
    </source>
</evidence>
<evidence type="ECO:0008006" key="4">
    <source>
        <dbReference type="Google" id="ProtNLM"/>
    </source>
</evidence>
<dbReference type="EMBL" id="JAPQKI010000005">
    <property type="protein sequence ID" value="KAJ5097967.1"/>
    <property type="molecule type" value="Genomic_DNA"/>
</dbReference>
<dbReference type="PANTHER" id="PTHR14303">
    <property type="entry name" value="DNA POLYMERASE DELTA SUBUNIT 4"/>
    <property type="match status" value="1"/>
</dbReference>
<protein>
    <recommendedName>
        <fullName evidence="4">DNA polymerase delta subunit 4</fullName>
    </recommendedName>
</protein>
<reference evidence="2" key="2">
    <citation type="journal article" date="2023" name="IMA Fungus">
        <title>Comparative genomic study of the Penicillium genus elucidates a diverse pangenome and 15 lateral gene transfer events.</title>
        <authorList>
            <person name="Petersen C."/>
            <person name="Sorensen T."/>
            <person name="Nielsen M.R."/>
            <person name="Sondergaard T.E."/>
            <person name="Sorensen J.L."/>
            <person name="Fitzpatrick D.A."/>
            <person name="Frisvad J.C."/>
            <person name="Nielsen K.L."/>
        </authorList>
    </citation>
    <scope>NUCLEOTIDE SEQUENCE</scope>
    <source>
        <strain evidence="2">IBT 30761</strain>
    </source>
</reference>
<dbReference type="RefSeq" id="XP_056473621.1">
    <property type="nucleotide sequence ID" value="XM_056617462.1"/>
</dbReference>
<dbReference type="GO" id="GO:0043625">
    <property type="term" value="C:delta DNA polymerase complex"/>
    <property type="evidence" value="ECO:0007669"/>
    <property type="project" value="TreeGrafter"/>
</dbReference>
<evidence type="ECO:0000313" key="2">
    <source>
        <dbReference type="EMBL" id="KAJ5097967.1"/>
    </source>
</evidence>
<gene>
    <name evidence="2" type="ORF">N7532_004968</name>
</gene>
<dbReference type="InterPro" id="IPR007218">
    <property type="entry name" value="DNA_pol_delta_4"/>
</dbReference>
<dbReference type="Pfam" id="PF04081">
    <property type="entry name" value="DNA_pol_delta_4"/>
    <property type="match status" value="1"/>
</dbReference>
<keyword evidence="3" id="KW-1185">Reference proteome</keyword>
<organism evidence="2 3">
    <name type="scientific">Penicillium argentinense</name>
    <dbReference type="NCBI Taxonomy" id="1131581"/>
    <lineage>
        <taxon>Eukaryota</taxon>
        <taxon>Fungi</taxon>
        <taxon>Dikarya</taxon>
        <taxon>Ascomycota</taxon>
        <taxon>Pezizomycotina</taxon>
        <taxon>Eurotiomycetes</taxon>
        <taxon>Eurotiomycetidae</taxon>
        <taxon>Eurotiales</taxon>
        <taxon>Aspergillaceae</taxon>
        <taxon>Penicillium</taxon>
    </lineage>
</organism>
<dbReference type="GO" id="GO:0003887">
    <property type="term" value="F:DNA-directed DNA polymerase activity"/>
    <property type="evidence" value="ECO:0007669"/>
    <property type="project" value="TreeGrafter"/>
</dbReference>
<dbReference type="GO" id="GO:0006261">
    <property type="term" value="P:DNA-templated DNA replication"/>
    <property type="evidence" value="ECO:0007669"/>
    <property type="project" value="TreeGrafter"/>
</dbReference>
<evidence type="ECO:0000256" key="1">
    <source>
        <dbReference type="SAM" id="MobiDB-lite"/>
    </source>
</evidence>
<dbReference type="OrthoDB" id="337486at2759"/>
<name>A0A9W9KAH4_9EURO</name>
<comment type="caution">
    <text evidence="2">The sequence shown here is derived from an EMBL/GenBank/DDBJ whole genome shotgun (WGS) entry which is preliminary data.</text>
</comment>
<proteinExistence type="predicted"/>
<feature type="compositionally biased region" description="Polar residues" evidence="1">
    <location>
        <begin position="11"/>
        <end position="29"/>
    </location>
</feature>